<dbReference type="AlphaFoldDB" id="A0AAE1JJP1"/>
<dbReference type="EMBL" id="JAWXYG010000006">
    <property type="protein sequence ID" value="KAK4270166.1"/>
    <property type="molecule type" value="Genomic_DNA"/>
</dbReference>
<sequence length="129" mass="14359">MEVLISSPVRDFDFNGGSAALPYLSVPSSPKHFGDYYPSAPASPSRFTKFVSEFEYFSTTPKHDDGGNNGDYSFAFDVSQESKNPSFFAEDLFDGGKIKALKPPSRFRADEFASVELKSFSRYQFNFGS</sequence>
<gene>
    <name evidence="1" type="ORF">QN277_023245</name>
</gene>
<comment type="caution">
    <text evidence="1">The sequence shown here is derived from an EMBL/GenBank/DDBJ whole genome shotgun (WGS) entry which is preliminary data.</text>
</comment>
<accession>A0AAE1JJP1</accession>
<protein>
    <submittedName>
        <fullName evidence="1">Uncharacterized protein</fullName>
    </submittedName>
</protein>
<evidence type="ECO:0000313" key="2">
    <source>
        <dbReference type="Proteomes" id="UP001293593"/>
    </source>
</evidence>
<reference evidence="1" key="1">
    <citation type="submission" date="2023-10" db="EMBL/GenBank/DDBJ databases">
        <title>Chromosome-level genome of the transformable northern wattle, Acacia crassicarpa.</title>
        <authorList>
            <person name="Massaro I."/>
            <person name="Sinha N.R."/>
            <person name="Poethig S."/>
            <person name="Leichty A.R."/>
        </authorList>
    </citation>
    <scope>NUCLEOTIDE SEQUENCE</scope>
    <source>
        <strain evidence="1">Acra3RX</strain>
        <tissue evidence="1">Leaf</tissue>
    </source>
</reference>
<organism evidence="1 2">
    <name type="scientific">Acacia crassicarpa</name>
    <name type="common">northern wattle</name>
    <dbReference type="NCBI Taxonomy" id="499986"/>
    <lineage>
        <taxon>Eukaryota</taxon>
        <taxon>Viridiplantae</taxon>
        <taxon>Streptophyta</taxon>
        <taxon>Embryophyta</taxon>
        <taxon>Tracheophyta</taxon>
        <taxon>Spermatophyta</taxon>
        <taxon>Magnoliopsida</taxon>
        <taxon>eudicotyledons</taxon>
        <taxon>Gunneridae</taxon>
        <taxon>Pentapetalae</taxon>
        <taxon>rosids</taxon>
        <taxon>fabids</taxon>
        <taxon>Fabales</taxon>
        <taxon>Fabaceae</taxon>
        <taxon>Caesalpinioideae</taxon>
        <taxon>mimosoid clade</taxon>
        <taxon>Acacieae</taxon>
        <taxon>Acacia</taxon>
    </lineage>
</organism>
<keyword evidence="2" id="KW-1185">Reference proteome</keyword>
<dbReference type="Proteomes" id="UP001293593">
    <property type="component" value="Unassembled WGS sequence"/>
</dbReference>
<proteinExistence type="predicted"/>
<name>A0AAE1JJP1_9FABA</name>
<evidence type="ECO:0000313" key="1">
    <source>
        <dbReference type="EMBL" id="KAK4270166.1"/>
    </source>
</evidence>